<dbReference type="Proteomes" id="UP001590950">
    <property type="component" value="Unassembled WGS sequence"/>
</dbReference>
<evidence type="ECO:0000313" key="2">
    <source>
        <dbReference type="EMBL" id="KAL2040515.1"/>
    </source>
</evidence>
<proteinExistence type="predicted"/>
<name>A0ABR4A614_9LECA</name>
<feature type="chain" id="PRO_5047049825" description="Carboxylic ester hydrolase" evidence="1">
    <location>
        <begin position="20"/>
        <end position="114"/>
    </location>
</feature>
<keyword evidence="1" id="KW-0732">Signal</keyword>
<organism evidence="2 3">
    <name type="scientific">Stereocaulon virgatum</name>
    <dbReference type="NCBI Taxonomy" id="373712"/>
    <lineage>
        <taxon>Eukaryota</taxon>
        <taxon>Fungi</taxon>
        <taxon>Dikarya</taxon>
        <taxon>Ascomycota</taxon>
        <taxon>Pezizomycotina</taxon>
        <taxon>Lecanoromycetes</taxon>
        <taxon>OSLEUM clade</taxon>
        <taxon>Lecanoromycetidae</taxon>
        <taxon>Lecanorales</taxon>
        <taxon>Lecanorineae</taxon>
        <taxon>Stereocaulaceae</taxon>
        <taxon>Stereocaulon</taxon>
    </lineage>
</organism>
<evidence type="ECO:0008006" key="4">
    <source>
        <dbReference type="Google" id="ProtNLM"/>
    </source>
</evidence>
<keyword evidence="3" id="KW-1185">Reference proteome</keyword>
<gene>
    <name evidence="2" type="ORF">N7G274_006494</name>
</gene>
<comment type="caution">
    <text evidence="2">The sequence shown here is derived from an EMBL/GenBank/DDBJ whole genome shotgun (WGS) entry which is preliminary data.</text>
</comment>
<sequence>MSLLILAVIHSFVIQFVYSQSCTAKAGAKLKLYGYPNRKSAATAFGYGGSSLTGQWYNGGTAGGRGTYADPETFATALTNTMFTNAKWSTSLSFRNISDTMTSASNAPPTLLLD</sequence>
<evidence type="ECO:0000313" key="3">
    <source>
        <dbReference type="Proteomes" id="UP001590950"/>
    </source>
</evidence>
<protein>
    <recommendedName>
        <fullName evidence="4">Carboxylic ester hydrolase</fullName>
    </recommendedName>
</protein>
<feature type="signal peptide" evidence="1">
    <location>
        <begin position="1"/>
        <end position="19"/>
    </location>
</feature>
<evidence type="ECO:0000256" key="1">
    <source>
        <dbReference type="SAM" id="SignalP"/>
    </source>
</evidence>
<dbReference type="EMBL" id="JBEFKJ010000020">
    <property type="protein sequence ID" value="KAL2040515.1"/>
    <property type="molecule type" value="Genomic_DNA"/>
</dbReference>
<reference evidence="2 3" key="1">
    <citation type="submission" date="2024-09" db="EMBL/GenBank/DDBJ databases">
        <title>Rethinking Asexuality: The Enigmatic Case of Functional Sexual Genes in Lepraria (Stereocaulaceae).</title>
        <authorList>
            <person name="Doellman M."/>
            <person name="Sun Y."/>
            <person name="Barcenas-Pena A."/>
            <person name="Lumbsch H.T."/>
            <person name="Grewe F."/>
        </authorList>
    </citation>
    <scope>NUCLEOTIDE SEQUENCE [LARGE SCALE GENOMIC DNA]</scope>
    <source>
        <strain evidence="2 3">Mercado 3170</strain>
    </source>
</reference>
<accession>A0ABR4A614</accession>